<reference evidence="2" key="1">
    <citation type="submission" date="2008-07" db="EMBL/GenBank/DDBJ databases">
        <title>Annotation of Ajellomyces capsulatus strain H88.</title>
        <authorList>
            <person name="Champion M."/>
            <person name="Cuomo C."/>
            <person name="Ma L.-J."/>
            <person name="Henn M.R."/>
            <person name="Sil A."/>
            <person name="Goldman B."/>
            <person name="Young S.K."/>
            <person name="Kodira C.D."/>
            <person name="Zeng Q."/>
            <person name="Koehrsen M."/>
            <person name="Alvarado L."/>
            <person name="Berlin A."/>
            <person name="Borenstein D."/>
            <person name="Chen Z."/>
            <person name="Engels R."/>
            <person name="Freedman E."/>
            <person name="Gellesch M."/>
            <person name="Goldberg J."/>
            <person name="Griggs A."/>
            <person name="Gujja S."/>
            <person name="Heiman D."/>
            <person name="Hepburn T."/>
            <person name="Howarth C."/>
            <person name="Jen D."/>
            <person name="Larson L."/>
            <person name="Lewis B."/>
            <person name="Mehta T."/>
            <person name="Park D."/>
            <person name="Pearson M."/>
            <person name="Roberts A."/>
            <person name="Saif S."/>
            <person name="Shea T."/>
            <person name="Shenoy N."/>
            <person name="Sisk P."/>
            <person name="Stolte C."/>
            <person name="Sykes S."/>
            <person name="Walk T."/>
            <person name="White J."/>
            <person name="Yandava C."/>
            <person name="Klein B."/>
            <person name="McEwen J.G."/>
            <person name="Puccia R."/>
            <person name="Goldman G.H."/>
            <person name="Felipe M.S."/>
            <person name="Nino-Vega G."/>
            <person name="San-Blas G."/>
            <person name="Taylor J."/>
            <person name="Mendoza L."/>
            <person name="Galagan J."/>
            <person name="Nusbaum C."/>
            <person name="Birren B."/>
        </authorList>
    </citation>
    <scope>NUCLEOTIDE SEQUENCE [LARGE SCALE GENOMIC DNA]</scope>
    <source>
        <strain evidence="2">H88</strain>
    </source>
</reference>
<dbReference type="OrthoDB" id="4207470at2759"/>
<name>F0UQM0_AJEC8</name>
<proteinExistence type="predicted"/>
<gene>
    <name evidence="1" type="ORF">HCEG_07412</name>
</gene>
<accession>F0UQM0</accession>
<evidence type="ECO:0000313" key="1">
    <source>
        <dbReference type="EMBL" id="EGC48197.1"/>
    </source>
</evidence>
<sequence length="104" mass="12419">MKDLYHFDQQARDEANNLTSYNQQKQEALRTIHKLAVFYEMIIYSDEQSESERTEIDIQENVDVYMKVLLDKWGMDWSKVCEIAQRTMKLQQAHTDTKELSQIV</sequence>
<dbReference type="HOGENOM" id="CLU_135712_0_0_1"/>
<organism evidence="2">
    <name type="scientific">Ajellomyces capsulatus (strain H88)</name>
    <name type="common">Darling's disease fungus</name>
    <name type="synonym">Histoplasma capsulatum</name>
    <dbReference type="NCBI Taxonomy" id="544711"/>
    <lineage>
        <taxon>Eukaryota</taxon>
        <taxon>Fungi</taxon>
        <taxon>Dikarya</taxon>
        <taxon>Ascomycota</taxon>
        <taxon>Pezizomycotina</taxon>
        <taxon>Eurotiomycetes</taxon>
        <taxon>Eurotiomycetidae</taxon>
        <taxon>Onygenales</taxon>
        <taxon>Ajellomycetaceae</taxon>
        <taxon>Histoplasma</taxon>
    </lineage>
</organism>
<dbReference type="Proteomes" id="UP000008142">
    <property type="component" value="Unassembled WGS sequence"/>
</dbReference>
<protein>
    <submittedName>
        <fullName evidence="1">Predicted protein</fullName>
    </submittedName>
</protein>
<evidence type="ECO:0000313" key="2">
    <source>
        <dbReference type="Proteomes" id="UP000008142"/>
    </source>
</evidence>
<dbReference type="EMBL" id="DS990641">
    <property type="protein sequence ID" value="EGC48197.1"/>
    <property type="molecule type" value="Genomic_DNA"/>
</dbReference>
<dbReference type="VEuPathDB" id="FungiDB:I7I53_00127"/>
<dbReference type="AlphaFoldDB" id="F0UQM0"/>